<name>A0A382C915_9ZZZZ</name>
<dbReference type="InterPro" id="IPR027417">
    <property type="entry name" value="P-loop_NTPase"/>
</dbReference>
<dbReference type="GO" id="GO:0005524">
    <property type="term" value="F:ATP binding"/>
    <property type="evidence" value="ECO:0007669"/>
    <property type="project" value="InterPro"/>
</dbReference>
<dbReference type="GO" id="GO:0016301">
    <property type="term" value="F:kinase activity"/>
    <property type="evidence" value="ECO:0007669"/>
    <property type="project" value="InterPro"/>
</dbReference>
<dbReference type="SUPFAM" id="SSF52540">
    <property type="entry name" value="P-loop containing nucleoside triphosphate hydrolases"/>
    <property type="match status" value="1"/>
</dbReference>
<sequence>MAEKLNIEELTKLIQHRAASGQGGMTFVSIDGPSGAGKSTLAAVLQSLLPGATVVHVDDFYSDEGVDPAGSMDIEDACDEYVDWLKLLELVLEPLKDGENGYYQTYDWVAQKPDIWVTVEPRGVLIVEGVYAMRPELRDVYDVKVFVDTPPEIRFNRLGKRSDNPLWVERWAEAEVWYNTNIKPIDYADVIVSGE</sequence>
<dbReference type="InterPro" id="IPR006083">
    <property type="entry name" value="PRK/URK"/>
</dbReference>
<dbReference type="EMBL" id="UINC01033290">
    <property type="protein sequence ID" value="SVB22339.1"/>
    <property type="molecule type" value="Genomic_DNA"/>
</dbReference>
<accession>A0A382C915</accession>
<dbReference type="AlphaFoldDB" id="A0A382C915"/>
<dbReference type="Pfam" id="PF00485">
    <property type="entry name" value="PRK"/>
    <property type="match status" value="1"/>
</dbReference>
<feature type="domain" description="Phosphoribulokinase/uridine kinase" evidence="1">
    <location>
        <begin position="28"/>
        <end position="157"/>
    </location>
</feature>
<reference evidence="2" key="1">
    <citation type="submission" date="2018-05" db="EMBL/GenBank/DDBJ databases">
        <authorList>
            <person name="Lanie J.A."/>
            <person name="Ng W.-L."/>
            <person name="Kazmierczak K.M."/>
            <person name="Andrzejewski T.M."/>
            <person name="Davidsen T.M."/>
            <person name="Wayne K.J."/>
            <person name="Tettelin H."/>
            <person name="Glass J.I."/>
            <person name="Rusch D."/>
            <person name="Podicherti R."/>
            <person name="Tsui H.-C.T."/>
            <person name="Winkler M.E."/>
        </authorList>
    </citation>
    <scope>NUCLEOTIDE SEQUENCE</scope>
</reference>
<dbReference type="PANTHER" id="PTHR10285">
    <property type="entry name" value="URIDINE KINASE"/>
    <property type="match status" value="1"/>
</dbReference>
<evidence type="ECO:0000259" key="1">
    <source>
        <dbReference type="Pfam" id="PF00485"/>
    </source>
</evidence>
<gene>
    <name evidence="2" type="ORF">METZ01_LOCUS175193</name>
</gene>
<dbReference type="Gene3D" id="3.40.50.300">
    <property type="entry name" value="P-loop containing nucleotide triphosphate hydrolases"/>
    <property type="match status" value="1"/>
</dbReference>
<protein>
    <recommendedName>
        <fullName evidence="1">Phosphoribulokinase/uridine kinase domain-containing protein</fullName>
    </recommendedName>
</protein>
<evidence type="ECO:0000313" key="2">
    <source>
        <dbReference type="EMBL" id="SVB22339.1"/>
    </source>
</evidence>
<proteinExistence type="predicted"/>
<organism evidence="2">
    <name type="scientific">marine metagenome</name>
    <dbReference type="NCBI Taxonomy" id="408172"/>
    <lineage>
        <taxon>unclassified sequences</taxon>
        <taxon>metagenomes</taxon>
        <taxon>ecological metagenomes</taxon>
    </lineage>
</organism>